<dbReference type="InterPro" id="IPR014729">
    <property type="entry name" value="Rossmann-like_a/b/a_fold"/>
</dbReference>
<dbReference type="InterPro" id="IPR006015">
    <property type="entry name" value="Universal_stress_UspA"/>
</dbReference>
<accession>A0A1W6SNF6</accession>
<dbReference type="Proteomes" id="UP000012179">
    <property type="component" value="Chromosome"/>
</dbReference>
<gene>
    <name evidence="3" type="ORF">EBAPG3_005765</name>
</gene>
<dbReference type="EMBL" id="CP021106">
    <property type="protein sequence ID" value="ARO87316.1"/>
    <property type="molecule type" value="Genomic_DNA"/>
</dbReference>
<dbReference type="RefSeq" id="WP_004179048.1">
    <property type="nucleotide sequence ID" value="NZ_CP021106.3"/>
</dbReference>
<dbReference type="Gene3D" id="3.40.50.620">
    <property type="entry name" value="HUPs"/>
    <property type="match status" value="1"/>
</dbReference>
<feature type="domain" description="UspA" evidence="2">
    <location>
        <begin position="1"/>
        <end position="140"/>
    </location>
</feature>
<dbReference type="PANTHER" id="PTHR46268">
    <property type="entry name" value="STRESS RESPONSE PROTEIN NHAX"/>
    <property type="match status" value="1"/>
</dbReference>
<evidence type="ECO:0000313" key="3">
    <source>
        <dbReference type="EMBL" id="ARO87316.1"/>
    </source>
</evidence>
<organism evidence="3 4">
    <name type="scientific">Nitrosospira lacus</name>
    <dbReference type="NCBI Taxonomy" id="1288494"/>
    <lineage>
        <taxon>Bacteria</taxon>
        <taxon>Pseudomonadati</taxon>
        <taxon>Pseudomonadota</taxon>
        <taxon>Betaproteobacteria</taxon>
        <taxon>Nitrosomonadales</taxon>
        <taxon>Nitrosomonadaceae</taxon>
        <taxon>Nitrosospira</taxon>
    </lineage>
</organism>
<dbReference type="AlphaFoldDB" id="A0A1W6SNF6"/>
<keyword evidence="4" id="KW-1185">Reference proteome</keyword>
<dbReference type="InterPro" id="IPR006016">
    <property type="entry name" value="UspA"/>
</dbReference>
<dbReference type="OrthoDB" id="8547832at2"/>
<dbReference type="PRINTS" id="PR01438">
    <property type="entry name" value="UNVRSLSTRESS"/>
</dbReference>
<evidence type="ECO:0000313" key="4">
    <source>
        <dbReference type="Proteomes" id="UP000012179"/>
    </source>
</evidence>
<evidence type="ECO:0000259" key="2">
    <source>
        <dbReference type="Pfam" id="PF00582"/>
    </source>
</evidence>
<dbReference type="KEGG" id="nlc:EBAPG3_005765"/>
<dbReference type="Pfam" id="PF00582">
    <property type="entry name" value="Usp"/>
    <property type="match status" value="1"/>
</dbReference>
<dbReference type="CDD" id="cd00293">
    <property type="entry name" value="USP-like"/>
    <property type="match status" value="1"/>
</dbReference>
<protein>
    <recommendedName>
        <fullName evidence="2">UspA domain-containing protein</fullName>
    </recommendedName>
</protein>
<evidence type="ECO:0000256" key="1">
    <source>
        <dbReference type="ARBA" id="ARBA00008791"/>
    </source>
</evidence>
<dbReference type="PANTHER" id="PTHR46268:SF6">
    <property type="entry name" value="UNIVERSAL STRESS PROTEIN UP12"/>
    <property type="match status" value="1"/>
</dbReference>
<dbReference type="eggNOG" id="COG0589">
    <property type="taxonomic scope" value="Bacteria"/>
</dbReference>
<reference evidence="3 4" key="1">
    <citation type="journal article" date="2015" name="Int. J. Syst. Evol. Microbiol.">
        <title>Nitrosospira lacus sp. nov., a psychrotolerant, ammonia-oxidizing bacterium from sandy lake sediment.</title>
        <authorList>
            <person name="Urakawa H."/>
            <person name="Garcia J.C."/>
            <person name="Nielsen J.L."/>
            <person name="Le V.Q."/>
            <person name="Kozlowski J.A."/>
            <person name="Stein L.Y."/>
            <person name="Lim C.K."/>
            <person name="Pommerening-Roser A."/>
            <person name="Martens-Habbena W."/>
            <person name="Stahl D.A."/>
            <person name="Klotz M.G."/>
        </authorList>
    </citation>
    <scope>NUCLEOTIDE SEQUENCE [LARGE SCALE GENOMIC DNA]</scope>
    <source>
        <strain evidence="3 4">APG3</strain>
    </source>
</reference>
<dbReference type="SUPFAM" id="SSF52402">
    <property type="entry name" value="Adenine nucleotide alpha hydrolases-like"/>
    <property type="match status" value="1"/>
</dbReference>
<name>A0A1W6SNF6_9PROT</name>
<sequence length="142" mass="14812">MYKKIMVAINDDKTSQIALQEALHIATTDSAKLCIVHAVAESSSDVDDHDNTGRQSGVGLLESAKSTAGNAISVETRLLAADGEYGLNGVSEAIANAVTEWGADLLVVGTKGRRGLERLVIGSVAGQLVNTVDTSILLVRAH</sequence>
<proteinExistence type="inferred from homology"/>
<comment type="similarity">
    <text evidence="1">Belongs to the universal stress protein A family.</text>
</comment>